<gene>
    <name evidence="1" type="ORF">C8E03_101674</name>
</gene>
<comment type="caution">
    <text evidence="1">The sequence shown here is derived from an EMBL/GenBank/DDBJ whole genome shotgun (WGS) entry which is preliminary data.</text>
</comment>
<dbReference type="GO" id="GO:0046921">
    <property type="term" value="F:alpha-(1-&gt;6)-fucosyltransferase activity"/>
    <property type="evidence" value="ECO:0007669"/>
    <property type="project" value="TreeGrafter"/>
</dbReference>
<dbReference type="CDD" id="cd11296">
    <property type="entry name" value="O-FucT_like"/>
    <property type="match status" value="1"/>
</dbReference>
<accession>A0A318ESS0</accession>
<sequence>MAKERFLLIKSWGYSLWADIEHVMVMYLAAQLTNRIPVVYWGMESMYSGAISLNSFELFFEPLSQYNIYDVVHPDYTYYPPIWNFSNVMIDDPDKLKWEYRDISSLMASNADVVVSDVFYHISEIMPFIHAAHPMYGMTAHQIYCKLYQTYLLPNPEIKKSIQKFINANSTFRDEKPIVCAHVRGNALVHEINQLYSANNFYAPAIWQFFNIYNARHLLLLTDSKSIVREYKSLYSMGDILIISNSKKIPFRGPVRQCNTNYPNKRHKGVELIRDTFEVIKDTYLATECDFFIGNGYSSFSNAVFRLKDWPKTNAKLIY</sequence>
<evidence type="ECO:0000313" key="1">
    <source>
        <dbReference type="EMBL" id="PXV96041.1"/>
    </source>
</evidence>
<reference evidence="1 2" key="1">
    <citation type="submission" date="2018-05" db="EMBL/GenBank/DDBJ databases">
        <title>Genomic Encyclopedia of Type Strains, Phase IV (KMG-IV): sequencing the most valuable type-strain genomes for metagenomic binning, comparative biology and taxonomic classification.</title>
        <authorList>
            <person name="Goeker M."/>
        </authorList>
    </citation>
    <scope>NUCLEOTIDE SEQUENCE [LARGE SCALE GENOMIC DNA]</scope>
    <source>
        <strain evidence="1 2">DSM 28816</strain>
    </source>
</reference>
<dbReference type="PANTHER" id="PTHR13132">
    <property type="entry name" value="ALPHA- 1,6 -FUCOSYLTRANSFERASE"/>
    <property type="match status" value="1"/>
</dbReference>
<dbReference type="EMBL" id="QICS01000001">
    <property type="protein sequence ID" value="PXV96041.1"/>
    <property type="molecule type" value="Genomic_DNA"/>
</dbReference>
<dbReference type="Gene3D" id="3.40.50.11350">
    <property type="match status" value="1"/>
</dbReference>
<organism evidence="1 2">
    <name type="scientific">Lachnotalea glycerini</name>
    <dbReference type="NCBI Taxonomy" id="1763509"/>
    <lineage>
        <taxon>Bacteria</taxon>
        <taxon>Bacillati</taxon>
        <taxon>Bacillota</taxon>
        <taxon>Clostridia</taxon>
        <taxon>Lachnospirales</taxon>
        <taxon>Lachnospiraceae</taxon>
        <taxon>Lachnotalea</taxon>
    </lineage>
</organism>
<protein>
    <recommendedName>
        <fullName evidence="3">GDP-fucose protein O-fucosyltransferase</fullName>
    </recommendedName>
</protein>
<dbReference type="RefSeq" id="WP_110290283.1">
    <property type="nucleotide sequence ID" value="NZ_QICS01000001.1"/>
</dbReference>
<dbReference type="Proteomes" id="UP000247523">
    <property type="component" value="Unassembled WGS sequence"/>
</dbReference>
<evidence type="ECO:0000313" key="2">
    <source>
        <dbReference type="Proteomes" id="UP000247523"/>
    </source>
</evidence>
<name>A0A318ESS0_9FIRM</name>
<dbReference type="GO" id="GO:0006487">
    <property type="term" value="P:protein N-linked glycosylation"/>
    <property type="evidence" value="ECO:0007669"/>
    <property type="project" value="TreeGrafter"/>
</dbReference>
<evidence type="ECO:0008006" key="3">
    <source>
        <dbReference type="Google" id="ProtNLM"/>
    </source>
</evidence>
<proteinExistence type="predicted"/>
<dbReference type="PANTHER" id="PTHR13132:SF29">
    <property type="entry name" value="ALPHA-(1,6)-FUCOSYLTRANSFERASE"/>
    <property type="match status" value="1"/>
</dbReference>
<dbReference type="AlphaFoldDB" id="A0A318ESS0"/>